<organism evidence="2 3">
    <name type="scientific">Streptomyces thermoalcalitolerans</name>
    <dbReference type="NCBI Taxonomy" id="65605"/>
    <lineage>
        <taxon>Bacteria</taxon>
        <taxon>Bacillati</taxon>
        <taxon>Actinomycetota</taxon>
        <taxon>Actinomycetes</taxon>
        <taxon>Kitasatosporales</taxon>
        <taxon>Streptomycetaceae</taxon>
        <taxon>Streptomyces</taxon>
    </lineage>
</organism>
<evidence type="ECO:0000256" key="1">
    <source>
        <dbReference type="SAM" id="MobiDB-lite"/>
    </source>
</evidence>
<accession>A0ABN1PXC3</accession>
<name>A0ABN1PXC3_9ACTN</name>
<gene>
    <name evidence="2" type="ORF">GCM10009549_58110</name>
</gene>
<dbReference type="Proteomes" id="UP001501005">
    <property type="component" value="Unassembled WGS sequence"/>
</dbReference>
<dbReference type="EMBL" id="BAAAHG010000130">
    <property type="protein sequence ID" value="GAA0934138.1"/>
    <property type="molecule type" value="Genomic_DNA"/>
</dbReference>
<protein>
    <recommendedName>
        <fullName evidence="4">Small CPxCG-related zinc finger protein</fullName>
    </recommendedName>
</protein>
<evidence type="ECO:0000313" key="2">
    <source>
        <dbReference type="EMBL" id="GAA0934138.1"/>
    </source>
</evidence>
<evidence type="ECO:0008006" key="4">
    <source>
        <dbReference type="Google" id="ProtNLM"/>
    </source>
</evidence>
<evidence type="ECO:0000313" key="3">
    <source>
        <dbReference type="Proteomes" id="UP001501005"/>
    </source>
</evidence>
<proteinExistence type="predicted"/>
<dbReference type="RefSeq" id="WP_344055314.1">
    <property type="nucleotide sequence ID" value="NZ_BAAAHG010000130.1"/>
</dbReference>
<reference evidence="2 3" key="1">
    <citation type="journal article" date="2019" name="Int. J. Syst. Evol. Microbiol.">
        <title>The Global Catalogue of Microorganisms (GCM) 10K type strain sequencing project: providing services to taxonomists for standard genome sequencing and annotation.</title>
        <authorList>
            <consortium name="The Broad Institute Genomics Platform"/>
            <consortium name="The Broad Institute Genome Sequencing Center for Infectious Disease"/>
            <person name="Wu L."/>
            <person name="Ma J."/>
        </authorList>
    </citation>
    <scope>NUCLEOTIDE SEQUENCE [LARGE SCALE GENOMIC DNA]</scope>
    <source>
        <strain evidence="2 3">JCM 10673</strain>
    </source>
</reference>
<feature type="region of interest" description="Disordered" evidence="1">
    <location>
        <begin position="48"/>
        <end position="74"/>
    </location>
</feature>
<sequence length="74" mass="8407">MSLIGDCEDCGAGAQLRYKPDVPHSEQSRPSVCPHCHDRREARVEEFRTDEPLPARYDPGRLEREIVDPTEESA</sequence>
<comment type="caution">
    <text evidence="2">The sequence shown here is derived from an EMBL/GenBank/DDBJ whole genome shotgun (WGS) entry which is preliminary data.</text>
</comment>
<feature type="compositionally biased region" description="Basic and acidic residues" evidence="1">
    <location>
        <begin position="48"/>
        <end position="67"/>
    </location>
</feature>
<keyword evidence="3" id="KW-1185">Reference proteome</keyword>